<sequence>MELATFFIILIICGTMGENTFIQNRFPGTMDSCSETNRCRPGYTCCSSSHCCPIGLFCCFLAPTHLPCCNFPFFQPIHVNYNNNNV</sequence>
<dbReference type="EMBL" id="AK417445">
    <property type="protein sequence ID" value="BAN20660.1"/>
    <property type="molecule type" value="mRNA"/>
</dbReference>
<keyword evidence="1" id="KW-0732">Signal</keyword>
<protein>
    <submittedName>
        <fullName evidence="2">Cysteine rich secreted protein</fullName>
    </submittedName>
</protein>
<evidence type="ECO:0000313" key="2">
    <source>
        <dbReference type="EMBL" id="BAN20660.1"/>
    </source>
</evidence>
<proteinExistence type="evidence at transcript level"/>
<accession>R4WIY2</accession>
<feature type="signal peptide" evidence="1">
    <location>
        <begin position="1"/>
        <end position="17"/>
    </location>
</feature>
<organism evidence="2">
    <name type="scientific">Riptortus pedestris</name>
    <name type="common">Bean bug</name>
    <dbReference type="NCBI Taxonomy" id="329032"/>
    <lineage>
        <taxon>Eukaryota</taxon>
        <taxon>Metazoa</taxon>
        <taxon>Ecdysozoa</taxon>
        <taxon>Arthropoda</taxon>
        <taxon>Hexapoda</taxon>
        <taxon>Insecta</taxon>
        <taxon>Pterygota</taxon>
        <taxon>Neoptera</taxon>
        <taxon>Paraneoptera</taxon>
        <taxon>Hemiptera</taxon>
        <taxon>Heteroptera</taxon>
        <taxon>Panheteroptera</taxon>
        <taxon>Pentatomomorpha</taxon>
        <taxon>Coreoidea</taxon>
        <taxon>Alydidae</taxon>
        <taxon>Riptortus</taxon>
    </lineage>
</organism>
<feature type="chain" id="PRO_5004380870" evidence="1">
    <location>
        <begin position="18"/>
        <end position="86"/>
    </location>
</feature>
<name>R4WIY2_RIPPE</name>
<dbReference type="AlphaFoldDB" id="R4WIY2"/>
<evidence type="ECO:0000256" key="1">
    <source>
        <dbReference type="SAM" id="SignalP"/>
    </source>
</evidence>
<reference evidence="2" key="1">
    <citation type="journal article" date="2013" name="PLoS ONE">
        <title>Gene expression in gut symbiotic organ of stinkbug affected by extracellular bacterial symbiont.</title>
        <authorList>
            <person name="Futahashi R."/>
            <person name="Tanaka K."/>
            <person name="Tanahashi M."/>
            <person name="Nikoh N."/>
            <person name="Kikuchi Y."/>
            <person name="Lee B.L."/>
            <person name="Fukatsu T."/>
        </authorList>
    </citation>
    <scope>NUCLEOTIDE SEQUENCE</scope>
    <source>
        <tissue evidence="2">Midgut</tissue>
    </source>
</reference>